<feature type="region of interest" description="Disordered" evidence="3">
    <location>
        <begin position="766"/>
        <end position="840"/>
    </location>
</feature>
<feature type="compositionally biased region" description="Polar residues" evidence="3">
    <location>
        <begin position="326"/>
        <end position="340"/>
    </location>
</feature>
<keyword evidence="4" id="KW-1185">Reference proteome</keyword>
<name>A0ABM1ED39_PRICU</name>
<sequence length="840" mass="96038">MATGLDHKTSVFINSCLKPASPACQNLVSEIVVGYGIPNGSNKTRKYSKKTSTKSHVSSVFGTGKDCNSFVSNNRIRGRNTTSNKQEGYRDYNVMYAEQEHRPASTESENANTKSDYYCEHSSDGASCLGLKSFEKLKNMDPSSVNVADVSRLCESIDKVKREHKKALKKLENQYNRKHQPDNSNVEHEFDMKFNDVHDNINTNNVIPSHKYESFLSNDVSRLSKSNLKKHQDNIESLLKIPVHPKTSGRSRATGYMSMDWRNLTSDERSDTLQNKPTDSTLHTNTWNNNDTRPYESKYAWEESELTKVWDDYSVGIDASKELPLRSSSMCRSPSPTKIGNNGWHHGITVPQPFKMTIRAEQKPKTKSKAQLQIEKQKLEKQMAEEAECRKVFRAKPPPAHVYLPLYNVIMAEEEVRRKDMRENNKRTLLLDQRPFSFVWREEEKKRRVQSQLAVNARSRKESRSVSPSFKATNPPKAVYSREVHRKLEEQEFYRKIKIHMRSLEMLTSSKLPPRMEAHQRRMRERTETKSRKSGAFDGVTPSFTPGVHDVPDFQAIHNQLQRQNSLLGSPQYTQCNPFNLRTANIKSNVDVIANDIVNDEKKLKESRWPYTGSREKRPPSSLKYRSASVGCIPTRITSAASRQQALARLQKEEEKKNEESMKGRQSRQRKKHEHLRRHLYEKLEAESSGDLETLFTEKVKKNKESEATQLAEYKKSLQEMLERVESRPLLMDQQAQLNAKKAIEKRFEDALRSAGISEDYIKAKSQEEPQHISVVSADETGEIVESTRCEEEALTKEDYNIEEDGFTSGSESVAEAQAEVKSLTRSTSASSTSSTSSAT</sequence>
<feature type="compositionally biased region" description="Basic residues" evidence="3">
    <location>
        <begin position="665"/>
        <end position="675"/>
    </location>
</feature>
<gene>
    <name evidence="5" type="primary">LOC106811093</name>
</gene>
<feature type="compositionally biased region" description="Polar residues" evidence="3">
    <location>
        <begin position="272"/>
        <end position="292"/>
    </location>
</feature>
<protein>
    <submittedName>
        <fullName evidence="5">Protein FAM161B-like</fullName>
    </submittedName>
</protein>
<evidence type="ECO:0000256" key="3">
    <source>
        <dbReference type="SAM" id="MobiDB-lite"/>
    </source>
</evidence>
<reference evidence="5" key="1">
    <citation type="submission" date="2025-08" db="UniProtKB">
        <authorList>
            <consortium name="RefSeq"/>
        </authorList>
    </citation>
    <scope>IDENTIFICATION</scope>
</reference>
<proteinExistence type="inferred from homology"/>
<dbReference type="InterPro" id="IPR051655">
    <property type="entry name" value="FAM161"/>
</dbReference>
<accession>A0ABM1ED39</accession>
<feature type="region of interest" description="Disordered" evidence="3">
    <location>
        <begin position="266"/>
        <end position="293"/>
    </location>
</feature>
<feature type="compositionally biased region" description="Low complexity" evidence="3">
    <location>
        <begin position="827"/>
        <end position="840"/>
    </location>
</feature>
<dbReference type="InterPro" id="IPR019579">
    <property type="entry name" value="FAM161A/B"/>
</dbReference>
<evidence type="ECO:0000256" key="2">
    <source>
        <dbReference type="ARBA" id="ARBA00023054"/>
    </source>
</evidence>
<evidence type="ECO:0000313" key="4">
    <source>
        <dbReference type="Proteomes" id="UP000695022"/>
    </source>
</evidence>
<dbReference type="GeneID" id="106811093"/>
<feature type="compositionally biased region" description="Basic and acidic residues" evidence="3">
    <location>
        <begin position="650"/>
        <end position="663"/>
    </location>
</feature>
<feature type="region of interest" description="Disordered" evidence="3">
    <location>
        <begin position="648"/>
        <end position="675"/>
    </location>
</feature>
<feature type="compositionally biased region" description="Basic and acidic residues" evidence="3">
    <location>
        <begin position="515"/>
        <end position="531"/>
    </location>
</feature>
<evidence type="ECO:0000256" key="1">
    <source>
        <dbReference type="ARBA" id="ARBA00006663"/>
    </source>
</evidence>
<feature type="region of interest" description="Disordered" evidence="3">
    <location>
        <begin position="515"/>
        <end position="540"/>
    </location>
</feature>
<comment type="similarity">
    <text evidence="1">Belongs to the FAM161 family.</text>
</comment>
<keyword evidence="2" id="KW-0175">Coiled coil</keyword>
<dbReference type="Proteomes" id="UP000695022">
    <property type="component" value="Unplaced"/>
</dbReference>
<feature type="compositionally biased region" description="Basic and acidic residues" evidence="3">
    <location>
        <begin position="608"/>
        <end position="619"/>
    </location>
</feature>
<feature type="region of interest" description="Disordered" evidence="3">
    <location>
        <begin position="326"/>
        <end position="346"/>
    </location>
</feature>
<dbReference type="Pfam" id="PF10595">
    <property type="entry name" value="FAM161A_B"/>
    <property type="match status" value="1"/>
</dbReference>
<dbReference type="PANTHER" id="PTHR21501">
    <property type="entry name" value="PROTEIN FAM-161"/>
    <property type="match status" value="1"/>
</dbReference>
<feature type="compositionally biased region" description="Basic and acidic residues" evidence="3">
    <location>
        <begin position="786"/>
        <end position="800"/>
    </location>
</feature>
<feature type="region of interest" description="Disordered" evidence="3">
    <location>
        <begin position="454"/>
        <end position="478"/>
    </location>
</feature>
<dbReference type="RefSeq" id="XP_014670110.1">
    <property type="nucleotide sequence ID" value="XM_014814624.1"/>
</dbReference>
<organism evidence="4 5">
    <name type="scientific">Priapulus caudatus</name>
    <name type="common">Priapulid worm</name>
    <dbReference type="NCBI Taxonomy" id="37621"/>
    <lineage>
        <taxon>Eukaryota</taxon>
        <taxon>Metazoa</taxon>
        <taxon>Ecdysozoa</taxon>
        <taxon>Scalidophora</taxon>
        <taxon>Priapulida</taxon>
        <taxon>Priapulimorpha</taxon>
        <taxon>Priapulimorphida</taxon>
        <taxon>Priapulidae</taxon>
        <taxon>Priapulus</taxon>
    </lineage>
</organism>
<dbReference type="PANTHER" id="PTHR21501:SF1">
    <property type="entry name" value="PROTEIN FAM-161"/>
    <property type="match status" value="1"/>
</dbReference>
<feature type="region of interest" description="Disordered" evidence="3">
    <location>
        <begin position="608"/>
        <end position="627"/>
    </location>
</feature>
<evidence type="ECO:0000313" key="5">
    <source>
        <dbReference type="RefSeq" id="XP_014670110.1"/>
    </source>
</evidence>